<evidence type="ECO:0000256" key="12">
    <source>
        <dbReference type="ARBA" id="ARBA00022801"/>
    </source>
</evidence>
<evidence type="ECO:0000256" key="2">
    <source>
        <dbReference type="ARBA" id="ARBA00001946"/>
    </source>
</evidence>
<evidence type="ECO:0000313" key="19">
    <source>
        <dbReference type="Proteomes" id="UP000481043"/>
    </source>
</evidence>
<dbReference type="RefSeq" id="WP_163176705.1">
    <property type="nucleotide sequence ID" value="NZ_JAAIWM010000001.1"/>
</dbReference>
<evidence type="ECO:0000256" key="13">
    <source>
        <dbReference type="ARBA" id="ARBA00023211"/>
    </source>
</evidence>
<dbReference type="Pfam" id="PF01351">
    <property type="entry name" value="RNase_HII"/>
    <property type="match status" value="1"/>
</dbReference>
<feature type="domain" description="RNase H type-2" evidence="17">
    <location>
        <begin position="71"/>
        <end position="258"/>
    </location>
</feature>
<comment type="cofactor">
    <cofactor evidence="14 15">
        <name>Mn(2+)</name>
        <dbReference type="ChEBI" id="CHEBI:29035"/>
    </cofactor>
    <cofactor evidence="14 15">
        <name>Mg(2+)</name>
        <dbReference type="ChEBI" id="CHEBI:18420"/>
    </cofactor>
    <text evidence="14 15">Manganese or magnesium. Binds 1 divalent metal ion per monomer in the absence of substrate. May bind a second metal ion after substrate binding.</text>
</comment>
<feature type="binding site" evidence="14 15">
    <location>
        <position position="169"/>
    </location>
    <ligand>
        <name>a divalent metal cation</name>
        <dbReference type="ChEBI" id="CHEBI:60240"/>
    </ligand>
</feature>
<comment type="function">
    <text evidence="3 14 16">Endonuclease that specifically degrades the RNA of RNA-DNA hybrids.</text>
</comment>
<evidence type="ECO:0000259" key="17">
    <source>
        <dbReference type="PROSITE" id="PS51975"/>
    </source>
</evidence>
<dbReference type="GO" id="GO:0043137">
    <property type="term" value="P:DNA replication, removal of RNA primer"/>
    <property type="evidence" value="ECO:0007669"/>
    <property type="project" value="TreeGrafter"/>
</dbReference>
<dbReference type="GO" id="GO:0005737">
    <property type="term" value="C:cytoplasm"/>
    <property type="evidence" value="ECO:0007669"/>
    <property type="project" value="UniProtKB-SubCell"/>
</dbReference>
<keyword evidence="12 14" id="KW-0378">Hydrolase</keyword>
<dbReference type="Gene3D" id="3.30.420.10">
    <property type="entry name" value="Ribonuclease H-like superfamily/Ribonuclease H"/>
    <property type="match status" value="1"/>
</dbReference>
<dbReference type="EMBL" id="JAAIWM010000001">
    <property type="protein sequence ID" value="NEY70253.1"/>
    <property type="molecule type" value="Genomic_DNA"/>
</dbReference>
<keyword evidence="8 14" id="KW-0963">Cytoplasm</keyword>
<dbReference type="GO" id="GO:0004523">
    <property type="term" value="F:RNA-DNA hybrid ribonuclease activity"/>
    <property type="evidence" value="ECO:0007669"/>
    <property type="project" value="UniProtKB-UniRule"/>
</dbReference>
<evidence type="ECO:0000256" key="15">
    <source>
        <dbReference type="PROSITE-ProRule" id="PRU01319"/>
    </source>
</evidence>
<keyword evidence="13 14" id="KW-0464">Manganese</keyword>
<evidence type="ECO:0000256" key="9">
    <source>
        <dbReference type="ARBA" id="ARBA00022722"/>
    </source>
</evidence>
<evidence type="ECO:0000256" key="6">
    <source>
        <dbReference type="ARBA" id="ARBA00012180"/>
    </source>
</evidence>
<dbReference type="SUPFAM" id="SSF53098">
    <property type="entry name" value="Ribonuclease H-like"/>
    <property type="match status" value="1"/>
</dbReference>
<gene>
    <name evidence="14" type="primary">rnhB</name>
    <name evidence="18" type="ORF">G4D63_00740</name>
</gene>
<dbReference type="InterPro" id="IPR036397">
    <property type="entry name" value="RNaseH_sf"/>
</dbReference>
<dbReference type="FunFam" id="3.30.420.10:FF:000006">
    <property type="entry name" value="Ribonuclease HII"/>
    <property type="match status" value="1"/>
</dbReference>
<keyword evidence="10 14" id="KW-0479">Metal-binding</keyword>
<comment type="subcellular location">
    <subcellularLocation>
        <location evidence="4 14">Cytoplasm</location>
    </subcellularLocation>
</comment>
<feature type="binding site" evidence="14 15">
    <location>
        <position position="77"/>
    </location>
    <ligand>
        <name>a divalent metal cation</name>
        <dbReference type="ChEBI" id="CHEBI:60240"/>
    </ligand>
</feature>
<comment type="similarity">
    <text evidence="5 14 16">Belongs to the RNase HII family.</text>
</comment>
<dbReference type="InterPro" id="IPR001352">
    <property type="entry name" value="RNase_HII/HIII"/>
</dbReference>
<feature type="binding site" evidence="14 15">
    <location>
        <position position="78"/>
    </location>
    <ligand>
        <name>a divalent metal cation</name>
        <dbReference type="ChEBI" id="CHEBI:60240"/>
    </ligand>
</feature>
<dbReference type="AlphaFoldDB" id="A0A6M0Q2B1"/>
<evidence type="ECO:0000256" key="14">
    <source>
        <dbReference type="HAMAP-Rule" id="MF_00052"/>
    </source>
</evidence>
<evidence type="ECO:0000256" key="3">
    <source>
        <dbReference type="ARBA" id="ARBA00004065"/>
    </source>
</evidence>
<proteinExistence type="inferred from homology"/>
<dbReference type="HAMAP" id="MF_00052_B">
    <property type="entry name" value="RNase_HII_B"/>
    <property type="match status" value="1"/>
</dbReference>
<keyword evidence="11 14" id="KW-0255">Endonuclease</keyword>
<dbReference type="InterPro" id="IPR024567">
    <property type="entry name" value="RNase_HII/HIII_dom"/>
</dbReference>
<dbReference type="PANTHER" id="PTHR10954">
    <property type="entry name" value="RIBONUCLEASE H2 SUBUNIT A"/>
    <property type="match status" value="1"/>
</dbReference>
<name>A0A6M0Q2B1_9BACI</name>
<dbReference type="EC" id="3.1.26.4" evidence="6 14"/>
<dbReference type="GO" id="GO:0032299">
    <property type="term" value="C:ribonuclease H2 complex"/>
    <property type="evidence" value="ECO:0007669"/>
    <property type="project" value="TreeGrafter"/>
</dbReference>
<dbReference type="NCBIfam" id="NF000595">
    <property type="entry name" value="PRK00015.1-3"/>
    <property type="match status" value="1"/>
</dbReference>
<dbReference type="GO" id="GO:0030145">
    <property type="term" value="F:manganese ion binding"/>
    <property type="evidence" value="ECO:0007669"/>
    <property type="project" value="UniProtKB-UniRule"/>
</dbReference>
<evidence type="ECO:0000256" key="7">
    <source>
        <dbReference type="ARBA" id="ARBA00019179"/>
    </source>
</evidence>
<evidence type="ECO:0000256" key="16">
    <source>
        <dbReference type="RuleBase" id="RU003515"/>
    </source>
</evidence>
<protein>
    <recommendedName>
        <fullName evidence="7 14">Ribonuclease HII</fullName>
        <shortName evidence="14">RNase HII</shortName>
        <ecNumber evidence="6 14">3.1.26.4</ecNumber>
    </recommendedName>
</protein>
<comment type="cofactor">
    <cofactor evidence="2">
        <name>Mg(2+)</name>
        <dbReference type="ChEBI" id="CHEBI:18420"/>
    </cofactor>
</comment>
<organism evidence="18 19">
    <name type="scientific">Bacillus mesophilus</name>
    <dbReference type="NCBI Taxonomy" id="1808955"/>
    <lineage>
        <taxon>Bacteria</taxon>
        <taxon>Bacillati</taxon>
        <taxon>Bacillota</taxon>
        <taxon>Bacilli</taxon>
        <taxon>Bacillales</taxon>
        <taxon>Bacillaceae</taxon>
        <taxon>Bacillus</taxon>
    </lineage>
</organism>
<dbReference type="GO" id="GO:0006298">
    <property type="term" value="P:mismatch repair"/>
    <property type="evidence" value="ECO:0007669"/>
    <property type="project" value="TreeGrafter"/>
</dbReference>
<sequence>MKQYTINEITSILNNRTIDQKLLKELKKDSRKGVIKLIDQYEKEQQEFLLQKKHWKQMTTYEKELHGLGYSLVAGVDEVGRGPLAGPVVASAVILPRQVELLGINDSKQLTDAKKEYYFQLIQDVAISIGIGFIHAQKIDEVNIYEATKLAMKEAITQLKPMPDFLLIDAMKLELDIKQKSIIKGDQNSASIAASSIIAKVTRDNYMKKLAEEYPQYGFQNHMGYGTKQHLEAISLNGIISEHRRSFAPIKEVASSKS</sequence>
<reference evidence="18 19" key="1">
    <citation type="submission" date="2020-02" db="EMBL/GenBank/DDBJ databases">
        <title>Bacillus aquiflavi sp. nov., isolated from yellow water of strong flavor Chinese baijiu in Yibin region of China.</title>
        <authorList>
            <person name="Xie J."/>
        </authorList>
    </citation>
    <scope>NUCLEOTIDE SEQUENCE [LARGE SCALE GENOMIC DNA]</scope>
    <source>
        <strain evidence="18 19">SA4</strain>
    </source>
</reference>
<evidence type="ECO:0000256" key="10">
    <source>
        <dbReference type="ARBA" id="ARBA00022723"/>
    </source>
</evidence>
<comment type="caution">
    <text evidence="18">The sequence shown here is derived from an EMBL/GenBank/DDBJ whole genome shotgun (WGS) entry which is preliminary data.</text>
</comment>
<dbReference type="NCBIfam" id="NF000594">
    <property type="entry name" value="PRK00015.1-1"/>
    <property type="match status" value="1"/>
</dbReference>
<accession>A0A6M0Q2B1</accession>
<dbReference type="Proteomes" id="UP000481043">
    <property type="component" value="Unassembled WGS sequence"/>
</dbReference>
<keyword evidence="19" id="KW-1185">Reference proteome</keyword>
<evidence type="ECO:0000256" key="5">
    <source>
        <dbReference type="ARBA" id="ARBA00007383"/>
    </source>
</evidence>
<evidence type="ECO:0000256" key="8">
    <source>
        <dbReference type="ARBA" id="ARBA00022490"/>
    </source>
</evidence>
<dbReference type="InterPro" id="IPR022898">
    <property type="entry name" value="RNase_HII"/>
</dbReference>
<dbReference type="InterPro" id="IPR012337">
    <property type="entry name" value="RNaseH-like_sf"/>
</dbReference>
<dbReference type="CDD" id="cd07182">
    <property type="entry name" value="RNase_HII_bacteria_HII_like"/>
    <property type="match status" value="1"/>
</dbReference>
<evidence type="ECO:0000256" key="11">
    <source>
        <dbReference type="ARBA" id="ARBA00022759"/>
    </source>
</evidence>
<dbReference type="GO" id="GO:0003723">
    <property type="term" value="F:RNA binding"/>
    <property type="evidence" value="ECO:0007669"/>
    <property type="project" value="UniProtKB-UniRule"/>
</dbReference>
<evidence type="ECO:0000256" key="4">
    <source>
        <dbReference type="ARBA" id="ARBA00004496"/>
    </source>
</evidence>
<evidence type="ECO:0000256" key="1">
    <source>
        <dbReference type="ARBA" id="ARBA00000077"/>
    </source>
</evidence>
<dbReference type="PROSITE" id="PS51975">
    <property type="entry name" value="RNASE_H_2"/>
    <property type="match status" value="1"/>
</dbReference>
<evidence type="ECO:0000313" key="18">
    <source>
        <dbReference type="EMBL" id="NEY70253.1"/>
    </source>
</evidence>
<dbReference type="PANTHER" id="PTHR10954:SF18">
    <property type="entry name" value="RIBONUCLEASE HII"/>
    <property type="match status" value="1"/>
</dbReference>
<keyword evidence="9 14" id="KW-0540">Nuclease</keyword>
<comment type="catalytic activity">
    <reaction evidence="1 14 15 16">
        <text>Endonucleolytic cleavage to 5'-phosphomonoester.</text>
        <dbReference type="EC" id="3.1.26.4"/>
    </reaction>
</comment>